<dbReference type="InterPro" id="IPR042098">
    <property type="entry name" value="TauD-like_sf"/>
</dbReference>
<keyword evidence="1" id="KW-0560">Oxidoreductase</keyword>
<evidence type="ECO:0000313" key="3">
    <source>
        <dbReference type="Proteomes" id="UP001217089"/>
    </source>
</evidence>
<protein>
    <submittedName>
        <fullName evidence="2">Uncharacterized protein</fullName>
    </submittedName>
</protein>
<evidence type="ECO:0000313" key="2">
    <source>
        <dbReference type="EMBL" id="KAJ8314517.1"/>
    </source>
</evidence>
<evidence type="ECO:0000256" key="1">
    <source>
        <dbReference type="ARBA" id="ARBA00023002"/>
    </source>
</evidence>
<comment type="caution">
    <text evidence="2">The sequence shown here is derived from an EMBL/GenBank/DDBJ whole genome shotgun (WGS) entry which is preliminary data.</text>
</comment>
<keyword evidence="3" id="KW-1185">Reference proteome</keyword>
<dbReference type="Proteomes" id="UP001217089">
    <property type="component" value="Unassembled WGS sequence"/>
</dbReference>
<dbReference type="EMBL" id="JARBDR010000337">
    <property type="protein sequence ID" value="KAJ8314517.1"/>
    <property type="molecule type" value="Genomic_DNA"/>
</dbReference>
<reference evidence="2 3" key="1">
    <citation type="submission" date="2022-12" db="EMBL/GenBank/DDBJ databases">
        <title>Chromosome-level genome of Tegillarca granosa.</title>
        <authorList>
            <person name="Kim J."/>
        </authorList>
    </citation>
    <scope>NUCLEOTIDE SEQUENCE [LARGE SCALE GENOMIC DNA]</scope>
    <source>
        <strain evidence="2">Teg-2019</strain>
        <tissue evidence="2">Adductor muscle</tissue>
    </source>
</reference>
<dbReference type="Gene3D" id="3.60.130.10">
    <property type="entry name" value="Clavaminate synthase-like"/>
    <property type="match status" value="1"/>
</dbReference>
<dbReference type="SUPFAM" id="SSF51197">
    <property type="entry name" value="Clavaminate synthase-like"/>
    <property type="match status" value="1"/>
</dbReference>
<sequence length="120" mass="13901">MMMLLKGGETTFTDLIDKAEEFRVNYPEEFRTLSTVLAPFDRIHADRDTAVHMSHRRPAILLNNQDEIINIKWSPAYHGPIALEEAGYLNIDDYKSKLMILNKKYGDGSPIRRVFNTDWS</sequence>
<gene>
    <name evidence="2" type="ORF">KUTeg_006667</name>
</gene>
<name>A0ABQ9FF84_TEGGR</name>
<proteinExistence type="predicted"/>
<organism evidence="2 3">
    <name type="scientific">Tegillarca granosa</name>
    <name type="common">Malaysian cockle</name>
    <name type="synonym">Anadara granosa</name>
    <dbReference type="NCBI Taxonomy" id="220873"/>
    <lineage>
        <taxon>Eukaryota</taxon>
        <taxon>Metazoa</taxon>
        <taxon>Spiralia</taxon>
        <taxon>Lophotrochozoa</taxon>
        <taxon>Mollusca</taxon>
        <taxon>Bivalvia</taxon>
        <taxon>Autobranchia</taxon>
        <taxon>Pteriomorphia</taxon>
        <taxon>Arcoida</taxon>
        <taxon>Arcoidea</taxon>
        <taxon>Arcidae</taxon>
        <taxon>Tegillarca</taxon>
    </lineage>
</organism>
<accession>A0ABQ9FF84</accession>